<feature type="domain" description="BT-3987-like N-terminal" evidence="1">
    <location>
        <begin position="35"/>
        <end position="143"/>
    </location>
</feature>
<dbReference type="Proteomes" id="UP000006051">
    <property type="component" value="Chromosome"/>
</dbReference>
<proteinExistence type="predicted"/>
<dbReference type="GO" id="GO:0004553">
    <property type="term" value="F:hydrolase activity, hydrolyzing O-glycosyl compounds"/>
    <property type="evidence" value="ECO:0007669"/>
    <property type="project" value="UniProtKB-ARBA"/>
</dbReference>
<dbReference type="Pfam" id="PF13385">
    <property type="entry name" value="Laminin_G_3"/>
    <property type="match status" value="1"/>
</dbReference>
<dbReference type="Gene3D" id="2.60.120.200">
    <property type="match status" value="1"/>
</dbReference>
<dbReference type="GO" id="GO:0005975">
    <property type="term" value="P:carbohydrate metabolic process"/>
    <property type="evidence" value="ECO:0007669"/>
    <property type="project" value="UniProtKB-ARBA"/>
</dbReference>
<dbReference type="KEGG" id="orh:Ornrh_1859"/>
<dbReference type="Gene3D" id="2.60.40.1740">
    <property type="entry name" value="hypothetical protein (bacova_03559)"/>
    <property type="match status" value="1"/>
</dbReference>
<dbReference type="InterPro" id="IPR013320">
    <property type="entry name" value="ConA-like_dom_sf"/>
</dbReference>
<gene>
    <name evidence="2" type="ordered locus">Ornrh_1859</name>
</gene>
<evidence type="ECO:0000259" key="1">
    <source>
        <dbReference type="Pfam" id="PF08522"/>
    </source>
</evidence>
<reference evidence="2 3" key="1">
    <citation type="submission" date="2012-06" db="EMBL/GenBank/DDBJ databases">
        <title>The complete genome of Ornithobacterium rhinotracheale DSM 15997.</title>
        <authorList>
            <consortium name="US DOE Joint Genome Institute (JGI-PGF)"/>
            <person name="Lucas S."/>
            <person name="Copeland A."/>
            <person name="Lapidus A."/>
            <person name="Goodwin L."/>
            <person name="Pitluck S."/>
            <person name="Peters L."/>
            <person name="Mikhailova N."/>
            <person name="Teshima H."/>
            <person name="Kyrpides N."/>
            <person name="Mavromatis K."/>
            <person name="Pagani I."/>
            <person name="Ivanova N."/>
            <person name="Ovchinnikova G."/>
            <person name="Zeytun A."/>
            <person name="Detter J.C."/>
            <person name="Han C."/>
            <person name="Land M."/>
            <person name="Hauser L."/>
            <person name="Markowitz V."/>
            <person name="Cheng J.-F."/>
            <person name="Hugenholtz P."/>
            <person name="Woyke T."/>
            <person name="Wu D."/>
            <person name="Lang E."/>
            <person name="Kopitz M."/>
            <person name="Brambilla E."/>
            <person name="Klenk H.-P."/>
            <person name="Eisen J.A."/>
        </authorList>
    </citation>
    <scope>NUCLEOTIDE SEQUENCE [LARGE SCALE GENOMIC DNA]</scope>
    <source>
        <strain evidence="3">ATCC 51463 / DSM 15997 / CCUG 23171 / LMG 9086</strain>
    </source>
</reference>
<dbReference type="InterPro" id="IPR013728">
    <property type="entry name" value="BT_3987-like_N"/>
</dbReference>
<organism evidence="2 3">
    <name type="scientific">Ornithobacterium rhinotracheale (strain ATCC 51463 / DSM 15997 / CCUG 23171 / CIP 104009 / LMG 9086)</name>
    <dbReference type="NCBI Taxonomy" id="867902"/>
    <lineage>
        <taxon>Bacteria</taxon>
        <taxon>Pseudomonadati</taxon>
        <taxon>Bacteroidota</taxon>
        <taxon>Flavobacteriia</taxon>
        <taxon>Flavobacteriales</taxon>
        <taxon>Weeksellaceae</taxon>
        <taxon>Ornithobacterium</taxon>
    </lineage>
</organism>
<evidence type="ECO:0000313" key="2">
    <source>
        <dbReference type="EMBL" id="AFL98004.1"/>
    </source>
</evidence>
<dbReference type="Pfam" id="PF08522">
    <property type="entry name" value="BT_3987-like_N"/>
    <property type="match status" value="1"/>
</dbReference>
<sequence length="391" mass="44389">MKKIILFLVPFLMINGCQDELYNKPTEDFASHQGIYFTQQSLQAFVAEGASSTIDGLKLNLVNKENKNSFATIEYGDEKQLEAYNKENGTSYIMLPKDMYNAKSSVSIKPNYITSSIPIQLKDLKFSREGDYALPIKIIGGSADVIKGQSEAILVLNQKIITKSLKINGSGSEDSKMFSDDFKVDQWTMEVMVNRSEYRYNNRAIAGTKTVKNADALDEIFTRFGDVTIKPNQLQIKTGASQIDIPSDKLSAEPNKWYMLSFVYDGKFTKVYVNGQLVANREIRTGKYGLTGFWISGSNELIRELRFWKTARTDQQIKDNVWKMVNPDDDNLLLYYPMNGKKLDRTTGEIIEDESMIWDWSKNQKDLKMPSGAAFVNQDNGEGFIFPPINE</sequence>
<dbReference type="EMBL" id="CP003283">
    <property type="protein sequence ID" value="AFL98004.1"/>
    <property type="molecule type" value="Genomic_DNA"/>
</dbReference>
<dbReference type="eggNOG" id="ENOG502ZAI7">
    <property type="taxonomic scope" value="Bacteria"/>
</dbReference>
<keyword evidence="3" id="KW-1185">Reference proteome</keyword>
<dbReference type="SUPFAM" id="SSF49899">
    <property type="entry name" value="Concanavalin A-like lectins/glucanases"/>
    <property type="match status" value="1"/>
</dbReference>
<dbReference type="AlphaFoldDB" id="I4A220"/>
<dbReference type="PATRIC" id="fig|867902.3.peg.1802"/>
<dbReference type="STRING" id="867902.Ornrh_1859"/>
<protein>
    <recommendedName>
        <fullName evidence="1">BT-3987-like N-terminal domain-containing protein</fullName>
    </recommendedName>
</protein>
<accession>I4A220</accession>
<dbReference type="HOGENOM" id="CLU_050496_0_1_10"/>
<name>I4A220_ORNRL</name>
<evidence type="ECO:0000313" key="3">
    <source>
        <dbReference type="Proteomes" id="UP000006051"/>
    </source>
</evidence>